<keyword evidence="4" id="KW-1185">Reference proteome</keyword>
<feature type="transmembrane region" description="Helical" evidence="2">
    <location>
        <begin position="12"/>
        <end position="33"/>
    </location>
</feature>
<reference evidence="3 4" key="1">
    <citation type="submission" date="2020-11" db="EMBL/GenBank/DDBJ databases">
        <title>Description of Pontivivens ytuae sp. nov. isolated from deep sea sediment of Mariana Trench.</title>
        <authorList>
            <person name="Wang Z."/>
            <person name="Sun Q.-L."/>
            <person name="Xu X.-D."/>
            <person name="Tang Y.-Z."/>
            <person name="Zhang J."/>
        </authorList>
    </citation>
    <scope>NUCLEOTIDE SEQUENCE [LARGE SCALE GENOMIC DNA]</scope>
    <source>
        <strain evidence="3 4">MT2928</strain>
    </source>
</reference>
<keyword evidence="2" id="KW-0812">Transmembrane</keyword>
<protein>
    <submittedName>
        <fullName evidence="3">Uncharacterized protein</fullName>
    </submittedName>
</protein>
<evidence type="ECO:0000256" key="1">
    <source>
        <dbReference type="SAM" id="MobiDB-lite"/>
    </source>
</evidence>
<dbReference type="AlphaFoldDB" id="A0A7S9LRI6"/>
<gene>
    <name evidence="3" type="ORF">I0K15_18685</name>
</gene>
<proteinExistence type="predicted"/>
<feature type="region of interest" description="Disordered" evidence="1">
    <location>
        <begin position="164"/>
        <end position="199"/>
    </location>
</feature>
<evidence type="ECO:0000313" key="4">
    <source>
        <dbReference type="Proteomes" id="UP000594800"/>
    </source>
</evidence>
<evidence type="ECO:0000313" key="3">
    <source>
        <dbReference type="EMBL" id="QPH53779.1"/>
    </source>
</evidence>
<keyword evidence="2" id="KW-0472">Membrane</keyword>
<dbReference type="Proteomes" id="UP000594800">
    <property type="component" value="Chromosome"/>
</dbReference>
<sequence length="199" mass="21752">MYSRLKKSFPRSPYIMLFYGMSVLFFFLIWLFVEFAGWIQSAPVDSNDTTGMRLVSYVEDTLFAIMLTYIVGSLGALARVTFDDTINAEEQENEKLQAIYGRLGTGGMFGIFGFFLVELGLLELLIFGNDASLADLSPSPAGIIIVSFLSGLFTSEVFTGLHRRVQRGNETQSSTSTTSNPATRPGSDTAAGSGDDTKD</sequence>
<feature type="transmembrane region" description="Helical" evidence="2">
    <location>
        <begin position="62"/>
        <end position="82"/>
    </location>
</feature>
<keyword evidence="2" id="KW-1133">Transmembrane helix</keyword>
<feature type="transmembrane region" description="Helical" evidence="2">
    <location>
        <begin position="139"/>
        <end position="158"/>
    </location>
</feature>
<dbReference type="KEGG" id="poz:I0K15_18685"/>
<evidence type="ECO:0000256" key="2">
    <source>
        <dbReference type="SAM" id="Phobius"/>
    </source>
</evidence>
<organism evidence="3 4">
    <name type="scientific">Pontivivens ytuae</name>
    <dbReference type="NCBI Taxonomy" id="2789856"/>
    <lineage>
        <taxon>Bacteria</taxon>
        <taxon>Pseudomonadati</taxon>
        <taxon>Pseudomonadota</taxon>
        <taxon>Alphaproteobacteria</taxon>
        <taxon>Rhodobacterales</taxon>
        <taxon>Paracoccaceae</taxon>
        <taxon>Pontivivens</taxon>
    </lineage>
</organism>
<dbReference type="EMBL" id="CP064942">
    <property type="protein sequence ID" value="QPH53779.1"/>
    <property type="molecule type" value="Genomic_DNA"/>
</dbReference>
<name>A0A7S9LRI6_9RHOB</name>
<feature type="transmembrane region" description="Helical" evidence="2">
    <location>
        <begin position="103"/>
        <end position="127"/>
    </location>
</feature>
<accession>A0A7S9LRI6</accession>